<evidence type="ECO:0000256" key="5">
    <source>
        <dbReference type="ARBA" id="ARBA00022989"/>
    </source>
</evidence>
<feature type="transmembrane region" description="Helical" evidence="7">
    <location>
        <begin position="78"/>
        <end position="96"/>
    </location>
</feature>
<feature type="transmembrane region" description="Helical" evidence="7">
    <location>
        <begin position="280"/>
        <end position="304"/>
    </location>
</feature>
<accession>A0ABU0MRK7</accession>
<keyword evidence="9" id="KW-1185">Reference proteome</keyword>
<evidence type="ECO:0000256" key="3">
    <source>
        <dbReference type="ARBA" id="ARBA00022475"/>
    </source>
</evidence>
<feature type="transmembrane region" description="Helical" evidence="7">
    <location>
        <begin position="352"/>
        <end position="371"/>
    </location>
</feature>
<evidence type="ECO:0000256" key="1">
    <source>
        <dbReference type="ARBA" id="ARBA00004651"/>
    </source>
</evidence>
<dbReference type="InterPro" id="IPR050833">
    <property type="entry name" value="Poly_Biosynth_Transport"/>
</dbReference>
<feature type="transmembrane region" description="Helical" evidence="7">
    <location>
        <begin position="108"/>
        <end position="132"/>
    </location>
</feature>
<comment type="similarity">
    <text evidence="2">Belongs to the polysaccharide synthase family.</text>
</comment>
<feature type="transmembrane region" description="Helical" evidence="7">
    <location>
        <begin position="139"/>
        <end position="164"/>
    </location>
</feature>
<dbReference type="Pfam" id="PF13440">
    <property type="entry name" value="Polysacc_synt_3"/>
    <property type="match status" value="1"/>
</dbReference>
<name>A0ABU0MRK7_9PROT</name>
<feature type="transmembrane region" description="Helical" evidence="7">
    <location>
        <begin position="377"/>
        <end position="396"/>
    </location>
</feature>
<evidence type="ECO:0000313" key="9">
    <source>
        <dbReference type="Proteomes" id="UP001244552"/>
    </source>
</evidence>
<reference evidence="8 9" key="1">
    <citation type="submission" date="2023-07" db="EMBL/GenBank/DDBJ databases">
        <title>Genomic Encyclopedia of Type Strains, Phase IV (KMG-IV): sequencing the most valuable type-strain genomes for metagenomic binning, comparative biology and taxonomic classification.</title>
        <authorList>
            <person name="Goeker M."/>
        </authorList>
    </citation>
    <scope>NUCLEOTIDE SEQUENCE [LARGE SCALE GENOMIC DNA]</scope>
    <source>
        <strain evidence="8 9">DSM 19922</strain>
    </source>
</reference>
<dbReference type="RefSeq" id="WP_209983999.1">
    <property type="nucleotide sequence ID" value="NZ_JAGINO010000013.1"/>
</dbReference>
<gene>
    <name evidence="8" type="ORF">QO018_004993</name>
</gene>
<organism evidence="8 9">
    <name type="scientific">Azospirillum picis</name>
    <dbReference type="NCBI Taxonomy" id="488438"/>
    <lineage>
        <taxon>Bacteria</taxon>
        <taxon>Pseudomonadati</taxon>
        <taxon>Pseudomonadota</taxon>
        <taxon>Alphaproteobacteria</taxon>
        <taxon>Rhodospirillales</taxon>
        <taxon>Azospirillaceae</taxon>
        <taxon>Azospirillum</taxon>
    </lineage>
</organism>
<comment type="subcellular location">
    <subcellularLocation>
        <location evidence="1">Cell membrane</location>
        <topology evidence="1">Multi-pass membrane protein</topology>
    </subcellularLocation>
</comment>
<keyword evidence="4 7" id="KW-0812">Transmembrane</keyword>
<sequence>MAGVRRALLFNACERYVGLAINFGTVSVTSRLLTPGEVGLSVIGLGIMTLALALREFVSPDFLIQRTAVSRPDVRTAFTVLLLLYGPVAVGLAVLAPRLAGFYGEPGLAGYIRVVVAAGLLETLSSPILALLRRDMAFGVIAALNTAVAAAGAAATVGLAALGFGFMSFAWAWLAAAATTSALALWYRPHWWMFVPSLASWRSAVGFGGCNGAVAALGRFYEALPQLVLGRILSADVVAFYNRAGMVVTLPDRLVLSGVFSVAFPAFAAAVRQGGDVKRAYLLALSHITVFHWPALLLLGVLAHPAVLILMGPQWAGIVPLVRIMSAACLFWFPVILTQPVLVALGAQRDNLVAKLVAIPVCAAVLCAASLQGLEAMALSQAITIPFQMAVALVAVRRHVGFAWSEVAGAVWRSAVVTALSLSGPLAVVVLHGFDLRLPIPGALLAVVLAALGWIAGLRLTRHPVFAELLLLAARGGRSGMGRRLARFPARRVPAR</sequence>
<feature type="transmembrane region" description="Helical" evidence="7">
    <location>
        <begin position="324"/>
        <end position="345"/>
    </location>
</feature>
<dbReference type="Proteomes" id="UP001244552">
    <property type="component" value="Unassembled WGS sequence"/>
</dbReference>
<keyword evidence="3" id="KW-1003">Cell membrane</keyword>
<feature type="transmembrane region" description="Helical" evidence="7">
    <location>
        <begin position="416"/>
        <end position="434"/>
    </location>
</feature>
<feature type="transmembrane region" description="Helical" evidence="7">
    <location>
        <begin position="170"/>
        <end position="187"/>
    </location>
</feature>
<evidence type="ECO:0000256" key="7">
    <source>
        <dbReference type="SAM" id="Phobius"/>
    </source>
</evidence>
<dbReference type="PANTHER" id="PTHR30250">
    <property type="entry name" value="PST FAMILY PREDICTED COLANIC ACID TRANSPORTER"/>
    <property type="match status" value="1"/>
</dbReference>
<feature type="transmembrane region" description="Helical" evidence="7">
    <location>
        <begin position="440"/>
        <end position="460"/>
    </location>
</feature>
<proteinExistence type="inferred from homology"/>
<feature type="transmembrane region" description="Helical" evidence="7">
    <location>
        <begin position="254"/>
        <end position="271"/>
    </location>
</feature>
<evidence type="ECO:0000313" key="8">
    <source>
        <dbReference type="EMBL" id="MDQ0536102.1"/>
    </source>
</evidence>
<feature type="transmembrane region" description="Helical" evidence="7">
    <location>
        <begin position="38"/>
        <end position="58"/>
    </location>
</feature>
<dbReference type="EMBL" id="JAUSVU010000023">
    <property type="protein sequence ID" value="MDQ0536102.1"/>
    <property type="molecule type" value="Genomic_DNA"/>
</dbReference>
<protein>
    <submittedName>
        <fullName evidence="8">O-antigen/teichoic acid export membrane protein</fullName>
    </submittedName>
</protein>
<evidence type="ECO:0000256" key="2">
    <source>
        <dbReference type="ARBA" id="ARBA00007430"/>
    </source>
</evidence>
<dbReference type="PANTHER" id="PTHR30250:SF10">
    <property type="entry name" value="LIPOPOLYSACCHARIDE BIOSYNTHESIS PROTEIN WZXC"/>
    <property type="match status" value="1"/>
</dbReference>
<feature type="transmembrane region" description="Helical" evidence="7">
    <location>
        <begin position="199"/>
        <end position="221"/>
    </location>
</feature>
<evidence type="ECO:0000256" key="6">
    <source>
        <dbReference type="ARBA" id="ARBA00023136"/>
    </source>
</evidence>
<evidence type="ECO:0000256" key="4">
    <source>
        <dbReference type="ARBA" id="ARBA00022692"/>
    </source>
</evidence>
<keyword evidence="5 7" id="KW-1133">Transmembrane helix</keyword>
<keyword evidence="6 7" id="KW-0472">Membrane</keyword>
<comment type="caution">
    <text evidence="8">The sequence shown here is derived from an EMBL/GenBank/DDBJ whole genome shotgun (WGS) entry which is preliminary data.</text>
</comment>